<dbReference type="GO" id="GO:0046983">
    <property type="term" value="F:protein dimerization activity"/>
    <property type="evidence" value="ECO:0007669"/>
    <property type="project" value="InterPro"/>
</dbReference>
<dbReference type="Pfam" id="PF07730">
    <property type="entry name" value="HisKA_3"/>
    <property type="match status" value="1"/>
</dbReference>
<evidence type="ECO:0000256" key="4">
    <source>
        <dbReference type="SAM" id="Phobius"/>
    </source>
</evidence>
<dbReference type="InterPro" id="IPR036890">
    <property type="entry name" value="HATPase_C_sf"/>
</dbReference>
<feature type="transmembrane region" description="Helical" evidence="4">
    <location>
        <begin position="45"/>
        <end position="62"/>
    </location>
</feature>
<feature type="transmembrane region" description="Helical" evidence="4">
    <location>
        <begin position="114"/>
        <end position="133"/>
    </location>
</feature>
<keyword evidence="4" id="KW-0812">Transmembrane</keyword>
<feature type="transmembrane region" description="Helical" evidence="4">
    <location>
        <begin position="145"/>
        <end position="162"/>
    </location>
</feature>
<dbReference type="Proteomes" id="UP000553888">
    <property type="component" value="Unassembled WGS sequence"/>
</dbReference>
<proteinExistence type="predicted"/>
<evidence type="ECO:0000313" key="7">
    <source>
        <dbReference type="Proteomes" id="UP000553888"/>
    </source>
</evidence>
<keyword evidence="4" id="KW-0472">Membrane</keyword>
<accession>A0A852YJN1</accession>
<dbReference type="GO" id="GO:0016020">
    <property type="term" value="C:membrane"/>
    <property type="evidence" value="ECO:0007669"/>
    <property type="project" value="InterPro"/>
</dbReference>
<sequence>MISDVHGDPAVLRRMRRTTLLIAMIAIMPIGVVVAVISADSAFEGWMLALGLILSLPVFFIWTTDGIGKGGVFAAVFSLVVWISCALTGASPLGFFSAALTIGLILHRLPWPRLPATLLLTGVVALFGATVYLTQPASIELAERYILMPSIGTLIIVGVVALCERALLLVHQAERAKQAEAALAVERERVRFAGDLHDIQGHALHVARLKLAVAERVIDSDPARATAEIGEVRALIGDTIGRTRELAYASHELNLPAELENTRNLAEAAGIAVSIDGDAAASRAAHPLLAQVLREATTNLLRHARPMTLTIAVAPGAVRIENDGVAAPVGEEDAGEPDQREPALRGLARLRERLEAEGGSLDIERDRGRFVVTATAGSPADSEEDEA</sequence>
<evidence type="ECO:0000259" key="5">
    <source>
        <dbReference type="Pfam" id="PF07730"/>
    </source>
</evidence>
<dbReference type="InterPro" id="IPR050482">
    <property type="entry name" value="Sensor_HK_TwoCompSys"/>
</dbReference>
<dbReference type="Gene3D" id="3.30.565.10">
    <property type="entry name" value="Histidine kinase-like ATPase, C-terminal domain"/>
    <property type="match status" value="1"/>
</dbReference>
<gene>
    <name evidence="6" type="ORF">BJ979_000031</name>
</gene>
<comment type="caution">
    <text evidence="6">The sequence shown here is derived from an EMBL/GenBank/DDBJ whole genome shotgun (WGS) entry which is preliminary data.</text>
</comment>
<dbReference type="AlphaFoldDB" id="A0A852YJN1"/>
<keyword evidence="7" id="KW-1185">Reference proteome</keyword>
<keyword evidence="4" id="KW-1133">Transmembrane helix</keyword>
<dbReference type="EC" id="2.7.13.3" evidence="6"/>
<reference evidence="6 7" key="1">
    <citation type="submission" date="2020-07" db="EMBL/GenBank/DDBJ databases">
        <title>Sequencing the genomes of 1000 actinobacteria strains.</title>
        <authorList>
            <person name="Klenk H.-P."/>
        </authorList>
    </citation>
    <scope>NUCLEOTIDE SEQUENCE [LARGE SCALE GENOMIC DNA]</scope>
    <source>
        <strain evidence="6 7">DSM 23141</strain>
    </source>
</reference>
<protein>
    <submittedName>
        <fullName evidence="6">Two-component system sensor histidine kinase DesK</fullName>
        <ecNumber evidence="6">2.7.13.3</ecNumber>
    </submittedName>
</protein>
<name>A0A852YJN1_9MICO</name>
<dbReference type="GO" id="GO:0000155">
    <property type="term" value="F:phosphorelay sensor kinase activity"/>
    <property type="evidence" value="ECO:0007669"/>
    <property type="project" value="InterPro"/>
</dbReference>
<evidence type="ECO:0000256" key="3">
    <source>
        <dbReference type="ARBA" id="ARBA00023012"/>
    </source>
</evidence>
<keyword evidence="3" id="KW-0902">Two-component regulatory system</keyword>
<dbReference type="RefSeq" id="WP_179564019.1">
    <property type="nucleotide sequence ID" value="NZ_JACBZY010000001.1"/>
</dbReference>
<dbReference type="PANTHER" id="PTHR24421">
    <property type="entry name" value="NITRATE/NITRITE SENSOR PROTEIN NARX-RELATED"/>
    <property type="match status" value="1"/>
</dbReference>
<keyword evidence="2 6" id="KW-0418">Kinase</keyword>
<evidence type="ECO:0000313" key="6">
    <source>
        <dbReference type="EMBL" id="NYG97405.1"/>
    </source>
</evidence>
<evidence type="ECO:0000256" key="2">
    <source>
        <dbReference type="ARBA" id="ARBA00022777"/>
    </source>
</evidence>
<organism evidence="6 7">
    <name type="scientific">Schumannella luteola</name>
    <dbReference type="NCBI Taxonomy" id="472059"/>
    <lineage>
        <taxon>Bacteria</taxon>
        <taxon>Bacillati</taxon>
        <taxon>Actinomycetota</taxon>
        <taxon>Actinomycetes</taxon>
        <taxon>Micrococcales</taxon>
        <taxon>Microbacteriaceae</taxon>
        <taxon>Schumannella</taxon>
    </lineage>
</organism>
<dbReference type="EMBL" id="JACBZY010000001">
    <property type="protein sequence ID" value="NYG97405.1"/>
    <property type="molecule type" value="Genomic_DNA"/>
</dbReference>
<dbReference type="Gene3D" id="1.20.5.1930">
    <property type="match status" value="1"/>
</dbReference>
<evidence type="ECO:0000256" key="1">
    <source>
        <dbReference type="ARBA" id="ARBA00022679"/>
    </source>
</evidence>
<feature type="transmembrane region" description="Helical" evidence="4">
    <location>
        <begin position="20"/>
        <end position="39"/>
    </location>
</feature>
<dbReference type="InterPro" id="IPR011712">
    <property type="entry name" value="Sig_transdc_His_kin_sub3_dim/P"/>
</dbReference>
<keyword evidence="1 6" id="KW-0808">Transferase</keyword>
<feature type="domain" description="Signal transduction histidine kinase subgroup 3 dimerisation and phosphoacceptor" evidence="5">
    <location>
        <begin position="188"/>
        <end position="249"/>
    </location>
</feature>
<feature type="transmembrane region" description="Helical" evidence="4">
    <location>
        <begin position="74"/>
        <end position="102"/>
    </location>
</feature>
<dbReference type="PANTHER" id="PTHR24421:SF63">
    <property type="entry name" value="SENSOR HISTIDINE KINASE DESK"/>
    <property type="match status" value="1"/>
</dbReference>